<evidence type="ECO:0000256" key="4">
    <source>
        <dbReference type="ARBA" id="ARBA00022519"/>
    </source>
</evidence>
<organism evidence="11 12">
    <name type="scientific">Aliiruegeria lutimaris</name>
    <dbReference type="NCBI Taxonomy" id="571298"/>
    <lineage>
        <taxon>Bacteria</taxon>
        <taxon>Pseudomonadati</taxon>
        <taxon>Pseudomonadota</taxon>
        <taxon>Alphaproteobacteria</taxon>
        <taxon>Rhodobacterales</taxon>
        <taxon>Roseobacteraceae</taxon>
        <taxon>Aliiruegeria</taxon>
    </lineage>
</organism>
<dbReference type="RefSeq" id="WP_093163566.1">
    <property type="nucleotide sequence ID" value="NZ_FNEK01000086.1"/>
</dbReference>
<keyword evidence="6 9" id="KW-1133">Transmembrane helix</keyword>
<keyword evidence="4 9" id="KW-0997">Cell inner membrane</keyword>
<dbReference type="STRING" id="571298.SAMN04488026_10863"/>
<feature type="transmembrane region" description="Helical" evidence="9">
    <location>
        <begin position="54"/>
        <end position="72"/>
    </location>
</feature>
<evidence type="ECO:0000256" key="8">
    <source>
        <dbReference type="ARBA" id="ARBA00038436"/>
    </source>
</evidence>
<evidence type="ECO:0000313" key="11">
    <source>
        <dbReference type="EMBL" id="SDL44797.1"/>
    </source>
</evidence>
<comment type="subcellular location">
    <subcellularLocation>
        <location evidence="1 9">Cell inner membrane</location>
        <topology evidence="1 9">Multi-pass membrane protein</topology>
    </subcellularLocation>
</comment>
<sequence>MARSFGFLVAQVLRGFAFACAIAGSLGIAAIVCIISTSVVMRKLGTPLHVTEEVVGLLLSVSLLLALPMITLRSQHVRVALLVNAAGGVWLRAFKVLAILLSLVFFGWLMLEIVPWFEFAFDRNLKTQTSRLLLYPWMAVMPVTIMLTMAILLARLFGILPEEQDEERPGFTDQSETTT</sequence>
<feature type="transmembrane region" description="Helical" evidence="9">
    <location>
        <begin position="12"/>
        <end position="42"/>
    </location>
</feature>
<evidence type="ECO:0000259" key="10">
    <source>
        <dbReference type="Pfam" id="PF04290"/>
    </source>
</evidence>
<proteinExistence type="inferred from homology"/>
<keyword evidence="12" id="KW-1185">Reference proteome</keyword>
<dbReference type="Proteomes" id="UP000199382">
    <property type="component" value="Unassembled WGS sequence"/>
</dbReference>
<keyword evidence="7 9" id="KW-0472">Membrane</keyword>
<evidence type="ECO:0000256" key="7">
    <source>
        <dbReference type="ARBA" id="ARBA00023136"/>
    </source>
</evidence>
<dbReference type="OrthoDB" id="7851627at2"/>
<feature type="transmembrane region" description="Helical" evidence="9">
    <location>
        <begin position="93"/>
        <end position="117"/>
    </location>
</feature>
<evidence type="ECO:0000313" key="12">
    <source>
        <dbReference type="Proteomes" id="UP000199382"/>
    </source>
</evidence>
<comment type="similarity">
    <text evidence="8 9">Belongs to the TRAP transporter small permease family.</text>
</comment>
<keyword evidence="5 9" id="KW-0812">Transmembrane</keyword>
<evidence type="ECO:0000256" key="3">
    <source>
        <dbReference type="ARBA" id="ARBA00022475"/>
    </source>
</evidence>
<dbReference type="AlphaFoldDB" id="A0A1G9K4T8"/>
<gene>
    <name evidence="11" type="ORF">SAMN04488026_10863</name>
</gene>
<reference evidence="11 12" key="1">
    <citation type="submission" date="2016-10" db="EMBL/GenBank/DDBJ databases">
        <authorList>
            <person name="de Groot N.N."/>
        </authorList>
    </citation>
    <scope>NUCLEOTIDE SEQUENCE [LARGE SCALE GENOMIC DNA]</scope>
    <source>
        <strain evidence="11 12">DSM 25294</strain>
    </source>
</reference>
<dbReference type="GO" id="GO:0005886">
    <property type="term" value="C:plasma membrane"/>
    <property type="evidence" value="ECO:0007669"/>
    <property type="project" value="UniProtKB-SubCell"/>
</dbReference>
<comment type="subunit">
    <text evidence="9">The complex comprises the extracytoplasmic solute receptor protein and the two transmembrane proteins.</text>
</comment>
<evidence type="ECO:0000256" key="1">
    <source>
        <dbReference type="ARBA" id="ARBA00004429"/>
    </source>
</evidence>
<dbReference type="InterPro" id="IPR055348">
    <property type="entry name" value="DctQ"/>
</dbReference>
<evidence type="ECO:0000256" key="6">
    <source>
        <dbReference type="ARBA" id="ARBA00022989"/>
    </source>
</evidence>
<protein>
    <recommendedName>
        <fullName evidence="9">TRAP transporter small permease protein</fullName>
    </recommendedName>
</protein>
<keyword evidence="2 9" id="KW-0813">Transport</keyword>
<evidence type="ECO:0000256" key="5">
    <source>
        <dbReference type="ARBA" id="ARBA00022692"/>
    </source>
</evidence>
<dbReference type="GO" id="GO:0015740">
    <property type="term" value="P:C4-dicarboxylate transport"/>
    <property type="evidence" value="ECO:0007669"/>
    <property type="project" value="TreeGrafter"/>
</dbReference>
<dbReference type="Pfam" id="PF04290">
    <property type="entry name" value="DctQ"/>
    <property type="match status" value="1"/>
</dbReference>
<dbReference type="PANTHER" id="PTHR35011">
    <property type="entry name" value="2,3-DIKETO-L-GULONATE TRAP TRANSPORTER SMALL PERMEASE PROTEIN YIAM"/>
    <property type="match status" value="1"/>
</dbReference>
<evidence type="ECO:0000256" key="9">
    <source>
        <dbReference type="RuleBase" id="RU369079"/>
    </source>
</evidence>
<feature type="domain" description="Tripartite ATP-independent periplasmic transporters DctQ component" evidence="10">
    <location>
        <begin position="31"/>
        <end position="159"/>
    </location>
</feature>
<keyword evidence="3" id="KW-1003">Cell membrane</keyword>
<dbReference type="GO" id="GO:0022857">
    <property type="term" value="F:transmembrane transporter activity"/>
    <property type="evidence" value="ECO:0007669"/>
    <property type="project" value="UniProtKB-UniRule"/>
</dbReference>
<comment type="function">
    <text evidence="9">Part of the tripartite ATP-independent periplasmic (TRAP) transport system.</text>
</comment>
<evidence type="ECO:0000256" key="2">
    <source>
        <dbReference type="ARBA" id="ARBA00022448"/>
    </source>
</evidence>
<dbReference type="EMBL" id="FNEK01000086">
    <property type="protein sequence ID" value="SDL44797.1"/>
    <property type="molecule type" value="Genomic_DNA"/>
</dbReference>
<accession>A0A1G9K4T8</accession>
<feature type="transmembrane region" description="Helical" evidence="9">
    <location>
        <begin position="137"/>
        <end position="158"/>
    </location>
</feature>
<name>A0A1G9K4T8_9RHOB</name>
<dbReference type="PANTHER" id="PTHR35011:SF2">
    <property type="entry name" value="2,3-DIKETO-L-GULONATE TRAP TRANSPORTER SMALL PERMEASE PROTEIN YIAM"/>
    <property type="match status" value="1"/>
</dbReference>
<dbReference type="InterPro" id="IPR007387">
    <property type="entry name" value="TRAP_DctQ"/>
</dbReference>